<accession>A0A1E3XBG7</accession>
<evidence type="ECO:0000256" key="1">
    <source>
        <dbReference type="ARBA" id="ARBA00011900"/>
    </source>
</evidence>
<dbReference type="Proteomes" id="UP000094056">
    <property type="component" value="Unassembled WGS sequence"/>
</dbReference>
<keyword evidence="3 7" id="KW-0808">Transferase</keyword>
<dbReference type="InterPro" id="IPR002052">
    <property type="entry name" value="DNA_methylase_N6_adenine_CS"/>
</dbReference>
<comment type="catalytic activity">
    <reaction evidence="5">
        <text>a 2'-deoxyadenosine in DNA + S-adenosyl-L-methionine = an N(6)-methyl-2'-deoxyadenosine in DNA + S-adenosyl-L-homocysteine + H(+)</text>
        <dbReference type="Rhea" id="RHEA:15197"/>
        <dbReference type="Rhea" id="RHEA-COMP:12418"/>
        <dbReference type="Rhea" id="RHEA-COMP:12419"/>
        <dbReference type="ChEBI" id="CHEBI:15378"/>
        <dbReference type="ChEBI" id="CHEBI:57856"/>
        <dbReference type="ChEBI" id="CHEBI:59789"/>
        <dbReference type="ChEBI" id="CHEBI:90615"/>
        <dbReference type="ChEBI" id="CHEBI:90616"/>
        <dbReference type="EC" id="2.1.1.72"/>
    </reaction>
</comment>
<dbReference type="GO" id="GO:0006304">
    <property type="term" value="P:DNA modification"/>
    <property type="evidence" value="ECO:0007669"/>
    <property type="project" value="InterPro"/>
</dbReference>
<dbReference type="InterPro" id="IPR029063">
    <property type="entry name" value="SAM-dependent_MTases_sf"/>
</dbReference>
<proteinExistence type="predicted"/>
<protein>
    <recommendedName>
        <fullName evidence="1">site-specific DNA-methyltransferase (adenine-specific)</fullName>
        <ecNumber evidence="1">2.1.1.72</ecNumber>
    </recommendedName>
</protein>
<dbReference type="GO" id="GO:0003676">
    <property type="term" value="F:nucleic acid binding"/>
    <property type="evidence" value="ECO:0007669"/>
    <property type="project" value="InterPro"/>
</dbReference>
<evidence type="ECO:0000256" key="4">
    <source>
        <dbReference type="ARBA" id="ARBA00022691"/>
    </source>
</evidence>
<evidence type="ECO:0000313" key="8">
    <source>
        <dbReference type="Proteomes" id="UP000094056"/>
    </source>
</evidence>
<dbReference type="Pfam" id="PF07669">
    <property type="entry name" value="Eco57I"/>
    <property type="match status" value="1"/>
</dbReference>
<dbReference type="EMBL" id="MAYW01000042">
    <property type="protein sequence ID" value="ODS32948.1"/>
    <property type="molecule type" value="Genomic_DNA"/>
</dbReference>
<dbReference type="PRINTS" id="PR00507">
    <property type="entry name" value="N12N6MTFRASE"/>
</dbReference>
<comment type="caution">
    <text evidence="7">The sequence shown here is derived from an EMBL/GenBank/DDBJ whole genome shotgun (WGS) entry which is preliminary data.</text>
</comment>
<gene>
    <name evidence="7" type="ORF">SCARUB_01887</name>
</gene>
<dbReference type="AlphaFoldDB" id="A0A1E3XBG7"/>
<feature type="domain" description="Type II methyltransferase M.TaqI-like" evidence="6">
    <location>
        <begin position="171"/>
        <end position="335"/>
    </location>
</feature>
<dbReference type="Gene3D" id="3.40.50.150">
    <property type="entry name" value="Vaccinia Virus protein VP39"/>
    <property type="match status" value="1"/>
</dbReference>
<dbReference type="PANTHER" id="PTHR33841:SF1">
    <property type="entry name" value="DNA METHYLTRANSFERASE A"/>
    <property type="match status" value="1"/>
</dbReference>
<dbReference type="GO" id="GO:0032259">
    <property type="term" value="P:methylation"/>
    <property type="evidence" value="ECO:0007669"/>
    <property type="project" value="UniProtKB-KW"/>
</dbReference>
<dbReference type="EC" id="2.1.1.72" evidence="1"/>
<evidence type="ECO:0000313" key="7">
    <source>
        <dbReference type="EMBL" id="ODS32948.1"/>
    </source>
</evidence>
<evidence type="ECO:0000256" key="5">
    <source>
        <dbReference type="ARBA" id="ARBA00047942"/>
    </source>
</evidence>
<dbReference type="PANTHER" id="PTHR33841">
    <property type="entry name" value="DNA METHYLTRANSFERASE YEEA-RELATED"/>
    <property type="match status" value="1"/>
</dbReference>
<dbReference type="SUPFAM" id="SSF53335">
    <property type="entry name" value="S-adenosyl-L-methionine-dependent methyltransferases"/>
    <property type="match status" value="1"/>
</dbReference>
<dbReference type="PROSITE" id="PS00092">
    <property type="entry name" value="N6_MTASE"/>
    <property type="match status" value="1"/>
</dbReference>
<organism evidence="7 8">
    <name type="scientific">Candidatus Scalindua rubra</name>
    <dbReference type="NCBI Taxonomy" id="1872076"/>
    <lineage>
        <taxon>Bacteria</taxon>
        <taxon>Pseudomonadati</taxon>
        <taxon>Planctomycetota</taxon>
        <taxon>Candidatus Brocadiia</taxon>
        <taxon>Candidatus Brocadiales</taxon>
        <taxon>Candidatus Scalinduaceae</taxon>
        <taxon>Candidatus Scalindua</taxon>
    </lineage>
</organism>
<evidence type="ECO:0000256" key="3">
    <source>
        <dbReference type="ARBA" id="ARBA00022679"/>
    </source>
</evidence>
<keyword evidence="4" id="KW-0949">S-adenosyl-L-methionine</keyword>
<sequence>MKKVRDVPQTSLPSIGSILKENLLNALVSYYVNENDKLGHGINESQISTLCKILLRGNEDDSNSFLKWRINEETIFDEYRKDDPEIMDYLHLVSVELKKQLGQYSTPLNIVKYILKSVNYISLKNILTKKLIDPACGSGAFLVEAVRIYINTLKKTNILSSKWYPMVATAITGVDIDPKACFFARLNLSMLLAPSILEFVAKNGIEKIEPLPVYCADTLESIALEARGEKPLYDGLNILLRKKFDFVVGNPPYFKIRGLSKNLRNTFSDSIYGHPNAYGLFIHAGIEMLNSKGKLGFIIPRSMLSGLYFKNLRNFIERKTSLKKITCISERKKVFNDVLHGTMIISLARDRKHKKEVNISCVQSLNERNNQHNKITINRDNIIQHLNGTTVWFVANSLETYKIINRIIKKHPLLSSNDINYQAKTGQIVWNRVKPLLTEIAKPDTLPLVWATDIGKFSFSFNRTGTSRPCFLKVISKTANLVVKGLSILIQRVTADEQPSRMVACIPDGFCKRETDGYFVENHLNVIQPTTTKPEIDLYFMLGVLNSEIVDFFFRAMNGNTQVSATELNLLPIPLGKYESDIARIAKAIQKTNDDSDRNKLIKELNKTVARAYGLNTSELEYIKKHVNYRFRQV</sequence>
<keyword evidence="2 7" id="KW-0489">Methyltransferase</keyword>
<dbReference type="InterPro" id="IPR011639">
    <property type="entry name" value="MethylTrfase_TaqI-like_dom"/>
</dbReference>
<evidence type="ECO:0000259" key="6">
    <source>
        <dbReference type="Pfam" id="PF07669"/>
    </source>
</evidence>
<reference evidence="7 8" key="1">
    <citation type="submission" date="2016-07" db="EMBL/GenBank/DDBJ databases">
        <title>Draft genome of Scalindua rubra, obtained from a brine-seawater interface in the Red Sea, sheds light on salt adaptation in anammox bacteria.</title>
        <authorList>
            <person name="Speth D.R."/>
            <person name="Lagkouvardos I."/>
            <person name="Wang Y."/>
            <person name="Qian P.-Y."/>
            <person name="Dutilh B.E."/>
            <person name="Jetten M.S."/>
        </authorList>
    </citation>
    <scope>NUCLEOTIDE SEQUENCE [LARGE SCALE GENOMIC DNA]</scope>
    <source>
        <strain evidence="7">BSI-1</strain>
    </source>
</reference>
<evidence type="ECO:0000256" key="2">
    <source>
        <dbReference type="ARBA" id="ARBA00022603"/>
    </source>
</evidence>
<dbReference type="GO" id="GO:0009007">
    <property type="term" value="F:site-specific DNA-methyltransferase (adenine-specific) activity"/>
    <property type="evidence" value="ECO:0007669"/>
    <property type="project" value="UniProtKB-EC"/>
</dbReference>
<name>A0A1E3XBG7_9BACT</name>
<dbReference type="InterPro" id="IPR050953">
    <property type="entry name" value="N4_N6_ade-DNA_methylase"/>
</dbReference>